<dbReference type="AlphaFoldDB" id="A0A3B1CI18"/>
<reference evidence="2" key="1">
    <citation type="submission" date="2018-06" db="EMBL/GenBank/DDBJ databases">
        <authorList>
            <person name="Zhirakovskaya E."/>
        </authorList>
    </citation>
    <scope>NUCLEOTIDE SEQUENCE</scope>
</reference>
<dbReference type="PROSITE" id="PS51257">
    <property type="entry name" value="PROKAR_LIPOPROTEIN"/>
    <property type="match status" value="1"/>
</dbReference>
<gene>
    <name evidence="2" type="ORF">MNBD_NITROSPINAE04-1642</name>
</gene>
<name>A0A3B1CI18_9ZZZZ</name>
<sequence>MTRSIIHESASVKIIFLLLFVFTAVGCQDHHWVDYDKMGPVAIQTKTESSKQEKIILSGKVELDPAEQIDSFKGFTLYVIVRSNGKNPILAAIKAVNVKFPYAFTITKKNVMFGEPDPKANYMVLARLDSDGNPDTKNKNDLSGDHNGDLSMGAENVSIMLARKKQ</sequence>
<dbReference type="EMBL" id="UOGA01000123">
    <property type="protein sequence ID" value="VAX18405.1"/>
    <property type="molecule type" value="Genomic_DNA"/>
</dbReference>
<evidence type="ECO:0000256" key="1">
    <source>
        <dbReference type="SAM" id="MobiDB-lite"/>
    </source>
</evidence>
<accession>A0A3B1CI18</accession>
<protein>
    <recommendedName>
        <fullName evidence="3">Lipoprotein</fullName>
    </recommendedName>
</protein>
<evidence type="ECO:0008006" key="3">
    <source>
        <dbReference type="Google" id="ProtNLM"/>
    </source>
</evidence>
<evidence type="ECO:0000313" key="2">
    <source>
        <dbReference type="EMBL" id="VAX18405.1"/>
    </source>
</evidence>
<feature type="region of interest" description="Disordered" evidence="1">
    <location>
        <begin position="132"/>
        <end position="151"/>
    </location>
</feature>
<feature type="compositionally biased region" description="Basic and acidic residues" evidence="1">
    <location>
        <begin position="132"/>
        <end position="148"/>
    </location>
</feature>
<organism evidence="2">
    <name type="scientific">hydrothermal vent metagenome</name>
    <dbReference type="NCBI Taxonomy" id="652676"/>
    <lineage>
        <taxon>unclassified sequences</taxon>
        <taxon>metagenomes</taxon>
        <taxon>ecological metagenomes</taxon>
    </lineage>
</organism>
<proteinExistence type="predicted"/>